<keyword evidence="1" id="KW-0812">Transmembrane</keyword>
<comment type="caution">
    <text evidence="2">The sequence shown here is derived from an EMBL/GenBank/DDBJ whole genome shotgun (WGS) entry which is preliminary data.</text>
</comment>
<dbReference type="Proteomes" id="UP001482620">
    <property type="component" value="Unassembled WGS sequence"/>
</dbReference>
<feature type="transmembrane region" description="Helical" evidence="1">
    <location>
        <begin position="12"/>
        <end position="30"/>
    </location>
</feature>
<keyword evidence="3" id="KW-1185">Reference proteome</keyword>
<accession>A0ABV0TCH9</accession>
<gene>
    <name evidence="2" type="ORF">ILYODFUR_030085</name>
</gene>
<keyword evidence="1" id="KW-1133">Transmembrane helix</keyword>
<reference evidence="2 3" key="1">
    <citation type="submission" date="2021-06" db="EMBL/GenBank/DDBJ databases">
        <authorList>
            <person name="Palmer J.M."/>
        </authorList>
    </citation>
    <scope>NUCLEOTIDE SEQUENCE [LARGE SCALE GENOMIC DNA]</scope>
    <source>
        <strain evidence="3">if_2019</strain>
        <tissue evidence="2">Muscle</tissue>
    </source>
</reference>
<protein>
    <recommendedName>
        <fullName evidence="4">Secreted protein</fullName>
    </recommendedName>
</protein>
<sequence length="179" mass="19492">MRVGMCVCNCVRLFFVSGWVLGCSLSWISLDFPSNVGPIPSPPHYLPVVYVSARWCTCGPRYPGLGALLCSGSLTVAVCWGLDPWALTGLCLGSDKSRGLGSLDPWLDLLRRRRLPAGPVGSLLHLPGLLHYGRWVVLLGIISVSVSVTTKITPKQCLIMCLLMNIKQRFKGSSVMLHL</sequence>
<dbReference type="PROSITE" id="PS51257">
    <property type="entry name" value="PROKAR_LIPOPROTEIN"/>
    <property type="match status" value="1"/>
</dbReference>
<dbReference type="EMBL" id="JAHRIQ010027567">
    <property type="protein sequence ID" value="MEQ2230514.1"/>
    <property type="molecule type" value="Genomic_DNA"/>
</dbReference>
<evidence type="ECO:0000313" key="3">
    <source>
        <dbReference type="Proteomes" id="UP001482620"/>
    </source>
</evidence>
<evidence type="ECO:0008006" key="4">
    <source>
        <dbReference type="Google" id="ProtNLM"/>
    </source>
</evidence>
<keyword evidence="1" id="KW-0472">Membrane</keyword>
<organism evidence="2 3">
    <name type="scientific">Ilyodon furcidens</name>
    <name type="common">goldbreast splitfin</name>
    <dbReference type="NCBI Taxonomy" id="33524"/>
    <lineage>
        <taxon>Eukaryota</taxon>
        <taxon>Metazoa</taxon>
        <taxon>Chordata</taxon>
        <taxon>Craniata</taxon>
        <taxon>Vertebrata</taxon>
        <taxon>Euteleostomi</taxon>
        <taxon>Actinopterygii</taxon>
        <taxon>Neopterygii</taxon>
        <taxon>Teleostei</taxon>
        <taxon>Neoteleostei</taxon>
        <taxon>Acanthomorphata</taxon>
        <taxon>Ovalentaria</taxon>
        <taxon>Atherinomorphae</taxon>
        <taxon>Cyprinodontiformes</taxon>
        <taxon>Goodeidae</taxon>
        <taxon>Ilyodon</taxon>
    </lineage>
</organism>
<evidence type="ECO:0000313" key="2">
    <source>
        <dbReference type="EMBL" id="MEQ2230514.1"/>
    </source>
</evidence>
<proteinExistence type="predicted"/>
<evidence type="ECO:0000256" key="1">
    <source>
        <dbReference type="SAM" id="Phobius"/>
    </source>
</evidence>
<name>A0ABV0TCH9_9TELE</name>